<dbReference type="Proteomes" id="UP001497535">
    <property type="component" value="Unassembled WGS sequence"/>
</dbReference>
<protein>
    <submittedName>
        <fullName evidence="1">Uncharacterized protein</fullName>
    </submittedName>
</protein>
<reference evidence="1" key="1">
    <citation type="submission" date="2023-11" db="EMBL/GenBank/DDBJ databases">
        <authorList>
            <person name="Poullet M."/>
        </authorList>
    </citation>
    <scope>NUCLEOTIDE SEQUENCE</scope>
    <source>
        <strain evidence="1">E1834</strain>
    </source>
</reference>
<gene>
    <name evidence="1" type="ORF">MENTE1834_LOCUS13697</name>
</gene>
<sequence>MKRRHSSNSPPNQSEFVNNNNNILFNNQQITANNLVPNFVFPQNLFSPQFLPQQLNSVFNGFQSPKKSFNAENPLEERKAQEEALQKLGSLLFGCNNNSDSNTNLNEDESEVLNVLNTLFIWRTYKEFGES</sequence>
<name>A0ACB0YLC3_MELEN</name>
<comment type="caution">
    <text evidence="1">The sequence shown here is derived from an EMBL/GenBank/DDBJ whole genome shotgun (WGS) entry which is preliminary data.</text>
</comment>
<organism evidence="1 2">
    <name type="scientific">Meloidogyne enterolobii</name>
    <name type="common">Root-knot nematode worm</name>
    <name type="synonym">Meloidogyne mayaguensis</name>
    <dbReference type="NCBI Taxonomy" id="390850"/>
    <lineage>
        <taxon>Eukaryota</taxon>
        <taxon>Metazoa</taxon>
        <taxon>Ecdysozoa</taxon>
        <taxon>Nematoda</taxon>
        <taxon>Chromadorea</taxon>
        <taxon>Rhabditida</taxon>
        <taxon>Tylenchina</taxon>
        <taxon>Tylenchomorpha</taxon>
        <taxon>Tylenchoidea</taxon>
        <taxon>Meloidogynidae</taxon>
        <taxon>Meloidogyninae</taxon>
        <taxon>Meloidogyne</taxon>
    </lineage>
</organism>
<evidence type="ECO:0000313" key="1">
    <source>
        <dbReference type="EMBL" id="CAK5051770.1"/>
    </source>
</evidence>
<accession>A0ACB0YLC3</accession>
<keyword evidence="2" id="KW-1185">Reference proteome</keyword>
<dbReference type="EMBL" id="CAVMJV010000014">
    <property type="protein sequence ID" value="CAK5051770.1"/>
    <property type="molecule type" value="Genomic_DNA"/>
</dbReference>
<proteinExistence type="predicted"/>
<evidence type="ECO:0000313" key="2">
    <source>
        <dbReference type="Proteomes" id="UP001497535"/>
    </source>
</evidence>